<name>A0A9P1GXX6_9PEZI</name>
<dbReference type="Pfam" id="PF00144">
    <property type="entry name" value="Beta-lactamase"/>
    <property type="match status" value="1"/>
</dbReference>
<proteinExistence type="inferred from homology"/>
<gene>
    <name evidence="5" type="ORF">PPNO1_LOCUS2562</name>
</gene>
<evidence type="ECO:0000313" key="6">
    <source>
        <dbReference type="Proteomes" id="UP000838763"/>
    </source>
</evidence>
<reference evidence="5" key="1">
    <citation type="submission" date="2022-11" db="EMBL/GenBank/DDBJ databases">
        <authorList>
            <person name="Scott C."/>
            <person name="Bruce N."/>
        </authorList>
    </citation>
    <scope>NUCLEOTIDE SEQUENCE</scope>
</reference>
<dbReference type="AlphaFoldDB" id="A0A9P1GXX6"/>
<sequence>MAPYSILHLSTAAVLLAGRAVADISCLVDGEINGGWDLTNSSFSIGVISLDQPDPATPLWEFHHLSPGNVRGTKNIDKDSQSFFPRSKAEGSAGATSPCATWGTTWRESPNYGFSEYYYLKDVFELLGFPHLEDEDYPSCGVTALNGGCDGEGTQKGLVDSYPVSAVSKTPVYSNVAFTLIALALEEATGKNYTVLLEELVAEPLGLTSTRESPGDDDLAVIPPNENSWGSDYSINAPAGGLVSTISDLSAYAHGILSRSDKILPSEAAIRNWLKPNSATGSLHSLVGLPWEIFRTANLTPAHPKVIDIYAKGGGAYNYRSQFALLDDYGVAVVVLTAGSSRAVTPIYDHLLTALVPALDDAAREQAEARYAGEFVGDDSGVVVNATLVLDEDSILLTSLARNGSDILAGFQQIFSTAFGEIVGLEVDVPRLYPIDVEAPGELEIEGETRAVVYEDWRLTWSDFKSVESSDLAGSGLSTQDCLSWTLVDWIHYGKEPMDRFVFVKDAETNEVLGFEVPFLRSGLLRVAASAEEY</sequence>
<dbReference type="PANTHER" id="PTHR22935:SF95">
    <property type="entry name" value="BETA-LACTAMASE-LIKE 1-RELATED"/>
    <property type="match status" value="1"/>
</dbReference>
<dbReference type="OrthoDB" id="10250282at2759"/>
<evidence type="ECO:0008006" key="7">
    <source>
        <dbReference type="Google" id="ProtNLM"/>
    </source>
</evidence>
<comment type="caution">
    <text evidence="5">The sequence shown here is derived from an EMBL/GenBank/DDBJ whole genome shotgun (WGS) entry which is preliminary data.</text>
</comment>
<feature type="domain" description="Beta-lactamase-related" evidence="3">
    <location>
        <begin position="163"/>
        <end position="353"/>
    </location>
</feature>
<protein>
    <recommendedName>
        <fullName evidence="7">Beta-lactamase-related domain-containing protein</fullName>
    </recommendedName>
</protein>
<keyword evidence="6" id="KW-1185">Reference proteome</keyword>
<feature type="domain" description="Beta-lactamase-like ARB-00930-like C-terminal" evidence="4">
    <location>
        <begin position="363"/>
        <end position="527"/>
    </location>
</feature>
<evidence type="ECO:0000259" key="3">
    <source>
        <dbReference type="Pfam" id="PF00144"/>
    </source>
</evidence>
<keyword evidence="2" id="KW-0732">Signal</keyword>
<feature type="signal peptide" evidence="2">
    <location>
        <begin position="1"/>
        <end position="22"/>
    </location>
</feature>
<dbReference type="EMBL" id="CALLCH030000006">
    <property type="protein sequence ID" value="CAI4212814.1"/>
    <property type="molecule type" value="Genomic_DNA"/>
</dbReference>
<dbReference type="Pfam" id="PF26335">
    <property type="entry name" value="ARB_00930_C"/>
    <property type="match status" value="1"/>
</dbReference>
<dbReference type="Proteomes" id="UP000838763">
    <property type="component" value="Unassembled WGS sequence"/>
</dbReference>
<accession>A0A9P1GXX6</accession>
<evidence type="ECO:0000259" key="4">
    <source>
        <dbReference type="Pfam" id="PF26335"/>
    </source>
</evidence>
<feature type="chain" id="PRO_5040345318" description="Beta-lactamase-related domain-containing protein" evidence="2">
    <location>
        <begin position="23"/>
        <end position="534"/>
    </location>
</feature>
<evidence type="ECO:0000256" key="1">
    <source>
        <dbReference type="ARBA" id="ARBA00038473"/>
    </source>
</evidence>
<dbReference type="PANTHER" id="PTHR22935">
    <property type="entry name" value="PENICILLIN-BINDING PROTEIN"/>
    <property type="match status" value="1"/>
</dbReference>
<comment type="similarity">
    <text evidence="1">Belongs to the beta-lactamase family.</text>
</comment>
<dbReference type="InterPro" id="IPR058664">
    <property type="entry name" value="ARB_00930-like_C"/>
</dbReference>
<dbReference type="Gene3D" id="3.40.710.10">
    <property type="entry name" value="DD-peptidase/beta-lactamase superfamily"/>
    <property type="match status" value="1"/>
</dbReference>
<evidence type="ECO:0000256" key="2">
    <source>
        <dbReference type="SAM" id="SignalP"/>
    </source>
</evidence>
<dbReference type="InterPro" id="IPR051478">
    <property type="entry name" value="Beta-lactamase-like_AB/R"/>
</dbReference>
<organism evidence="5 6">
    <name type="scientific">Parascedosporium putredinis</name>
    <dbReference type="NCBI Taxonomy" id="1442378"/>
    <lineage>
        <taxon>Eukaryota</taxon>
        <taxon>Fungi</taxon>
        <taxon>Dikarya</taxon>
        <taxon>Ascomycota</taxon>
        <taxon>Pezizomycotina</taxon>
        <taxon>Sordariomycetes</taxon>
        <taxon>Hypocreomycetidae</taxon>
        <taxon>Microascales</taxon>
        <taxon>Microascaceae</taxon>
        <taxon>Parascedosporium</taxon>
    </lineage>
</organism>
<dbReference type="SUPFAM" id="SSF56601">
    <property type="entry name" value="beta-lactamase/transpeptidase-like"/>
    <property type="match status" value="1"/>
</dbReference>
<dbReference type="InterPro" id="IPR001466">
    <property type="entry name" value="Beta-lactam-related"/>
</dbReference>
<dbReference type="InterPro" id="IPR012338">
    <property type="entry name" value="Beta-lactam/transpept-like"/>
</dbReference>
<evidence type="ECO:0000313" key="5">
    <source>
        <dbReference type="EMBL" id="CAI4212814.1"/>
    </source>
</evidence>